<proteinExistence type="predicted"/>
<dbReference type="GO" id="GO:0003677">
    <property type="term" value="F:DNA binding"/>
    <property type="evidence" value="ECO:0007669"/>
    <property type="project" value="UniProtKB-UniRule"/>
</dbReference>
<evidence type="ECO:0000313" key="7">
    <source>
        <dbReference type="EMBL" id="TDK31299.1"/>
    </source>
</evidence>
<dbReference type="PROSITE" id="PS51898">
    <property type="entry name" value="TYR_RECOMBINASE"/>
    <property type="match status" value="1"/>
</dbReference>
<reference evidence="7 8" key="1">
    <citation type="submission" date="2019-03" db="EMBL/GenBank/DDBJ databases">
        <title>Rhizobium sp. nov., an bacterium isolated from biocrust in Mu Us Desert.</title>
        <authorList>
            <person name="Lixiong L."/>
        </authorList>
    </citation>
    <scope>NUCLEOTIDE SEQUENCE [LARGE SCALE GENOMIC DNA]</scope>
    <source>
        <strain evidence="7 8">SPY-1</strain>
    </source>
</reference>
<comment type="caution">
    <text evidence="7">The sequence shown here is derived from an EMBL/GenBank/DDBJ whole genome shotgun (WGS) entry which is preliminary data.</text>
</comment>
<accession>A0A4R5U9L2</accession>
<evidence type="ECO:0000259" key="6">
    <source>
        <dbReference type="PROSITE" id="PS51900"/>
    </source>
</evidence>
<evidence type="ECO:0000256" key="2">
    <source>
        <dbReference type="ARBA" id="ARBA00023125"/>
    </source>
</evidence>
<dbReference type="Proteomes" id="UP000295238">
    <property type="component" value="Unassembled WGS sequence"/>
</dbReference>
<evidence type="ECO:0000256" key="3">
    <source>
        <dbReference type="ARBA" id="ARBA00023172"/>
    </source>
</evidence>
<evidence type="ECO:0000259" key="5">
    <source>
        <dbReference type="PROSITE" id="PS51898"/>
    </source>
</evidence>
<dbReference type="AlphaFoldDB" id="A0A4R5U9L2"/>
<organism evidence="7 8">
    <name type="scientific">Rhizobium deserti</name>
    <dbReference type="NCBI Taxonomy" id="2547961"/>
    <lineage>
        <taxon>Bacteria</taxon>
        <taxon>Pseudomonadati</taxon>
        <taxon>Pseudomonadota</taxon>
        <taxon>Alphaproteobacteria</taxon>
        <taxon>Hyphomicrobiales</taxon>
        <taxon>Rhizobiaceae</taxon>
        <taxon>Rhizobium/Agrobacterium group</taxon>
        <taxon>Rhizobium</taxon>
    </lineage>
</organism>
<dbReference type="InterPro" id="IPR010998">
    <property type="entry name" value="Integrase_recombinase_N"/>
</dbReference>
<dbReference type="PROSITE" id="PS51900">
    <property type="entry name" value="CB"/>
    <property type="match status" value="1"/>
</dbReference>
<dbReference type="SUPFAM" id="SSF47823">
    <property type="entry name" value="lambda integrase-like, N-terminal domain"/>
    <property type="match status" value="1"/>
</dbReference>
<dbReference type="GO" id="GO:0006310">
    <property type="term" value="P:DNA recombination"/>
    <property type="evidence" value="ECO:0007669"/>
    <property type="project" value="UniProtKB-KW"/>
</dbReference>
<dbReference type="InterPro" id="IPR044068">
    <property type="entry name" value="CB"/>
</dbReference>
<name>A0A4R5U9L2_9HYPH</name>
<keyword evidence="1" id="KW-0229">DNA integration</keyword>
<evidence type="ECO:0000256" key="1">
    <source>
        <dbReference type="ARBA" id="ARBA00022908"/>
    </source>
</evidence>
<evidence type="ECO:0000313" key="8">
    <source>
        <dbReference type="Proteomes" id="UP000295238"/>
    </source>
</evidence>
<keyword evidence="3" id="KW-0233">DNA recombination</keyword>
<protein>
    <submittedName>
        <fullName evidence="7">Integrase</fullName>
    </submittedName>
</protein>
<dbReference type="Gene3D" id="1.10.443.10">
    <property type="entry name" value="Intergrase catalytic core"/>
    <property type="match status" value="1"/>
</dbReference>
<dbReference type="InterPro" id="IPR013762">
    <property type="entry name" value="Integrase-like_cat_sf"/>
</dbReference>
<keyword evidence="2 4" id="KW-0238">DNA-binding</keyword>
<feature type="domain" description="Tyr recombinase" evidence="5">
    <location>
        <begin position="196"/>
        <end position="383"/>
    </location>
</feature>
<dbReference type="Gene3D" id="1.10.150.130">
    <property type="match status" value="1"/>
</dbReference>
<gene>
    <name evidence="7" type="ORF">E2F50_20380</name>
</gene>
<dbReference type="InterPro" id="IPR011010">
    <property type="entry name" value="DNA_brk_join_enz"/>
</dbReference>
<keyword evidence="8" id="KW-1185">Reference proteome</keyword>
<dbReference type="GO" id="GO:0015074">
    <property type="term" value="P:DNA integration"/>
    <property type="evidence" value="ECO:0007669"/>
    <property type="project" value="UniProtKB-KW"/>
</dbReference>
<dbReference type="InterPro" id="IPR002104">
    <property type="entry name" value="Integrase_catalytic"/>
</dbReference>
<dbReference type="EMBL" id="SMTL01000007">
    <property type="protein sequence ID" value="TDK31299.1"/>
    <property type="molecule type" value="Genomic_DNA"/>
</dbReference>
<evidence type="ECO:0000256" key="4">
    <source>
        <dbReference type="PROSITE-ProRule" id="PRU01248"/>
    </source>
</evidence>
<dbReference type="SUPFAM" id="SSF56349">
    <property type="entry name" value="DNA breaking-rejoining enzymes"/>
    <property type="match status" value="1"/>
</dbReference>
<feature type="domain" description="Core-binding (CB)" evidence="6">
    <location>
        <begin position="43"/>
        <end position="171"/>
    </location>
</feature>
<sequence length="383" mass="41889">MPRCASEDFSGRSDRMSEGSRILADALSPEALKRAERLDELEGIFSFNRRNFLATVLADDDVETLCRLSRQGLSNNTVRALASDLVYLETWCLMSTGDALSWPAPEALLLQFVAHHRRRDGGKAKASELSMPAQVQQGMQSRGLLRGATGHSSATVRRRLTSWRSLAKARGLALGSWSSVIKDVLQSTRQASAVSEGTRAVTSDVLQKLLATCNTNLLHDIRDRALLLTAFASGGRRRAELVNLQVEDLLDGEPLDDAGDASSPQPCMIIRLKPSGANSSKQGEVRMVGYPVVALKQWLADSGIHSGSVFRRIDQWGNVDWRALTPQSVGLILKTRCRKAGVDPAKISSQSLRLGYVLEASQLGIPLSEIMHQAQLRSRPRLP</sequence>